<keyword evidence="1" id="KW-0812">Transmembrane</keyword>
<dbReference type="Proteomes" id="UP001597156">
    <property type="component" value="Unassembled WGS sequence"/>
</dbReference>
<keyword evidence="1" id="KW-0472">Membrane</keyword>
<organism evidence="2 3">
    <name type="scientific">Lentilactobacillus raoultii</name>
    <dbReference type="NCBI Taxonomy" id="1987503"/>
    <lineage>
        <taxon>Bacteria</taxon>
        <taxon>Bacillati</taxon>
        <taxon>Bacillota</taxon>
        <taxon>Bacilli</taxon>
        <taxon>Lactobacillales</taxon>
        <taxon>Lactobacillaceae</taxon>
        <taxon>Lentilactobacillus</taxon>
    </lineage>
</organism>
<keyword evidence="3" id="KW-1185">Reference proteome</keyword>
<evidence type="ECO:0000256" key="1">
    <source>
        <dbReference type="SAM" id="Phobius"/>
    </source>
</evidence>
<feature type="transmembrane region" description="Helical" evidence="1">
    <location>
        <begin position="117"/>
        <end position="139"/>
    </location>
</feature>
<reference evidence="3" key="1">
    <citation type="journal article" date="2019" name="Int. J. Syst. Evol. Microbiol.">
        <title>The Global Catalogue of Microorganisms (GCM) 10K type strain sequencing project: providing services to taxonomists for standard genome sequencing and annotation.</title>
        <authorList>
            <consortium name="The Broad Institute Genomics Platform"/>
            <consortium name="The Broad Institute Genome Sequencing Center for Infectious Disease"/>
            <person name="Wu L."/>
            <person name="Ma J."/>
        </authorList>
    </citation>
    <scope>NUCLEOTIDE SEQUENCE [LARGE SCALE GENOMIC DNA]</scope>
    <source>
        <strain evidence="3">CCUG 71848</strain>
    </source>
</reference>
<protein>
    <recommendedName>
        <fullName evidence="4">ABC-2 family transporter</fullName>
    </recommendedName>
</protein>
<sequence>MLSSELTAIKHSKRSMLSILFLLIAIILGEAFSWYGNYYLFWDYARYKHIALSFKNVYHPTMTTFLAGNTSGQFLQTMIIWLLPMYLLLISTQRLVEQSQTESNYVTLSRSSKINRYLVTSQLTQFIVFMGLFLVLFIFDFLLAELLFHNGQSFMDLENSTKYSHLLALEMHHPNLTYLAYSVIVSAAFGLFAVVVQVLVLILKRPILVYPVSLGIWFFMVAMPASSTYFIQPFIEYDWGTYLSALISYLLICGAIIVGSNLWLKLRGKYVYFS</sequence>
<evidence type="ECO:0008006" key="4">
    <source>
        <dbReference type="Google" id="ProtNLM"/>
    </source>
</evidence>
<feature type="transmembrane region" description="Helical" evidence="1">
    <location>
        <begin position="178"/>
        <end position="202"/>
    </location>
</feature>
<keyword evidence="1" id="KW-1133">Transmembrane helix</keyword>
<gene>
    <name evidence="2" type="ORF">ACFQ22_08020</name>
</gene>
<feature type="transmembrane region" description="Helical" evidence="1">
    <location>
        <begin position="214"/>
        <end position="235"/>
    </location>
</feature>
<proteinExistence type="predicted"/>
<evidence type="ECO:0000313" key="2">
    <source>
        <dbReference type="EMBL" id="MFD1125300.1"/>
    </source>
</evidence>
<evidence type="ECO:0000313" key="3">
    <source>
        <dbReference type="Proteomes" id="UP001597156"/>
    </source>
</evidence>
<feature type="transmembrane region" description="Helical" evidence="1">
    <location>
        <begin position="241"/>
        <end position="264"/>
    </location>
</feature>
<comment type="caution">
    <text evidence="2">The sequence shown here is derived from an EMBL/GenBank/DDBJ whole genome shotgun (WGS) entry which is preliminary data.</text>
</comment>
<dbReference type="RefSeq" id="WP_121978212.1">
    <property type="nucleotide sequence ID" value="NZ_JBHTLH010000019.1"/>
</dbReference>
<name>A0ABW3PM29_9LACO</name>
<dbReference type="EMBL" id="JBHTLH010000019">
    <property type="protein sequence ID" value="MFD1125300.1"/>
    <property type="molecule type" value="Genomic_DNA"/>
</dbReference>
<feature type="transmembrane region" description="Helical" evidence="1">
    <location>
        <begin position="78"/>
        <end position="96"/>
    </location>
</feature>
<accession>A0ABW3PM29</accession>